<dbReference type="Gene3D" id="3.20.20.80">
    <property type="entry name" value="Glycosidases"/>
    <property type="match status" value="1"/>
</dbReference>
<dbReference type="InterPro" id="IPR024749">
    <property type="entry name" value="Collagen-bd_put"/>
</dbReference>
<dbReference type="Proteomes" id="UP000479114">
    <property type="component" value="Chromosome"/>
</dbReference>
<dbReference type="AlphaFoldDB" id="A0A6C0P5W1"/>
<dbReference type="PANTHER" id="PTHR37836">
    <property type="entry name" value="LMO1036 PROTEIN"/>
    <property type="match status" value="1"/>
</dbReference>
<dbReference type="EMBL" id="CP048286">
    <property type="protein sequence ID" value="QHW33741.1"/>
    <property type="molecule type" value="Genomic_DNA"/>
</dbReference>
<dbReference type="Pfam" id="PF12904">
    <property type="entry name" value="Collagen_bind_2"/>
    <property type="match status" value="1"/>
</dbReference>
<evidence type="ECO:0000259" key="1">
    <source>
        <dbReference type="Pfam" id="PF12904"/>
    </source>
</evidence>
<feature type="domain" description="Putative collagen-binding" evidence="1">
    <location>
        <begin position="344"/>
        <end position="432"/>
    </location>
</feature>
<dbReference type="RefSeq" id="WP_162643739.1">
    <property type="nucleotide sequence ID" value="NZ_CP048286.1"/>
</dbReference>
<keyword evidence="4" id="KW-1185">Reference proteome</keyword>
<accession>A0A6C0P5W1</accession>
<name>A0A6C0P5W1_9BACL</name>
<dbReference type="PANTHER" id="PTHR37836:SF3">
    <property type="entry name" value="ENDOGLUCANASE"/>
    <property type="match status" value="1"/>
</dbReference>
<reference evidence="3 4" key="1">
    <citation type="submission" date="2020-02" db="EMBL/GenBank/DDBJ databases">
        <title>Paenibacillus sp. nov., isolated from rhizosphere soil of tomato.</title>
        <authorList>
            <person name="Weon H.-Y."/>
            <person name="Lee S.A."/>
        </authorList>
    </citation>
    <scope>NUCLEOTIDE SEQUENCE [LARGE SCALE GENOMIC DNA]</scope>
    <source>
        <strain evidence="3 4">14171R-81</strain>
    </source>
</reference>
<dbReference type="SUPFAM" id="SSF51445">
    <property type="entry name" value="(Trans)glycosidases"/>
    <property type="match status" value="1"/>
</dbReference>
<protein>
    <submittedName>
        <fullName evidence="3">DUF4038 domain-containing protein</fullName>
    </submittedName>
</protein>
<feature type="domain" description="Apiosidase-like catalytic" evidence="2">
    <location>
        <begin position="12"/>
        <end position="341"/>
    </location>
</feature>
<gene>
    <name evidence="3" type="ORF">GZH47_25035</name>
</gene>
<evidence type="ECO:0000313" key="4">
    <source>
        <dbReference type="Proteomes" id="UP000479114"/>
    </source>
</evidence>
<sequence length="436" mass="48918">MSTTPLQRLKVSENKRFLVQEDGTPFFWLGDTAWELFHKLSREEADAYLSNRAQLKFNVVQAVALAEFDGVATDSHYGRQPLKLNADGQFDPTLPNLDGDDNYWTHVDHIVDLAASYGLYIAFLPTWGDKYHQAAFGKGPEIFNGDNARVYGRWLGERYGSRTNIIWVLGGDRSLITRNHFEVNNGLAAGLREAVGDSQLITFHPCGNSSSSHHMHHESWLDFNMIQSGHHAQVRENYKHIKADYDKLPVKPTLDAEPAYEDHPVNFNASNGYFDQADVRTGAYYGVFAGGFGTTYGHHSIWSMTTEPGPYFIMTWQEALNRPGAAQMQHLRALIESHSFLDRVPDQSLIADNFEGANYMVATRGEHFGMIYSPNGIPFRASLGKWKADRVQASWFDPRSGEYSSICDYANSGDVTFTPPSSGRGSDWVLVLTATE</sequence>
<evidence type="ECO:0000313" key="3">
    <source>
        <dbReference type="EMBL" id="QHW33741.1"/>
    </source>
</evidence>
<organism evidence="3 4">
    <name type="scientific">Paenibacillus rhizovicinus</name>
    <dbReference type="NCBI Taxonomy" id="2704463"/>
    <lineage>
        <taxon>Bacteria</taxon>
        <taxon>Bacillati</taxon>
        <taxon>Bacillota</taxon>
        <taxon>Bacilli</taxon>
        <taxon>Bacillales</taxon>
        <taxon>Paenibacillaceae</taxon>
        <taxon>Paenibacillus</taxon>
    </lineage>
</organism>
<dbReference type="KEGG" id="prz:GZH47_25035"/>
<dbReference type="InterPro" id="IPR025277">
    <property type="entry name" value="Apiosidase-like_cat_dom"/>
</dbReference>
<evidence type="ECO:0000259" key="2">
    <source>
        <dbReference type="Pfam" id="PF13204"/>
    </source>
</evidence>
<proteinExistence type="predicted"/>
<dbReference type="InterPro" id="IPR017853">
    <property type="entry name" value="GH"/>
</dbReference>
<dbReference type="Pfam" id="PF13204">
    <property type="entry name" value="Apiosidase"/>
    <property type="match status" value="1"/>
</dbReference>